<organism evidence="9 10">
    <name type="scientific">Congregibacter litoralis KT71</name>
    <dbReference type="NCBI Taxonomy" id="314285"/>
    <lineage>
        <taxon>Bacteria</taxon>
        <taxon>Pseudomonadati</taxon>
        <taxon>Pseudomonadota</taxon>
        <taxon>Gammaproteobacteria</taxon>
        <taxon>Cellvibrionales</taxon>
        <taxon>Halieaceae</taxon>
        <taxon>Congregibacter</taxon>
    </lineage>
</organism>
<dbReference type="InterPro" id="IPR036590">
    <property type="entry name" value="SRAP-like"/>
</dbReference>
<evidence type="ECO:0000256" key="2">
    <source>
        <dbReference type="ARBA" id="ARBA00022670"/>
    </source>
</evidence>
<dbReference type="GO" id="GO:0006508">
    <property type="term" value="P:proteolysis"/>
    <property type="evidence" value="ECO:0007669"/>
    <property type="project" value="UniProtKB-KW"/>
</dbReference>
<dbReference type="OrthoDB" id="6192129at2"/>
<evidence type="ECO:0000313" key="9">
    <source>
        <dbReference type="EMBL" id="EAQ99240.1"/>
    </source>
</evidence>
<comment type="similarity">
    <text evidence="1 8">Belongs to the SOS response-associated peptidase family.</text>
</comment>
<name>A4A3G7_9GAMM</name>
<dbReference type="EMBL" id="AAOA02000001">
    <property type="protein sequence ID" value="EAQ99240.1"/>
    <property type="molecule type" value="Genomic_DNA"/>
</dbReference>
<dbReference type="PANTHER" id="PTHR13604">
    <property type="entry name" value="DC12-RELATED"/>
    <property type="match status" value="1"/>
</dbReference>
<dbReference type="Proteomes" id="UP000019205">
    <property type="component" value="Chromosome"/>
</dbReference>
<dbReference type="AlphaFoldDB" id="A4A3G7"/>
<comment type="caution">
    <text evidence="9">The sequence shown here is derived from an EMBL/GenBank/DDBJ whole genome shotgun (WGS) entry which is preliminary data.</text>
</comment>
<dbReference type="InterPro" id="IPR003738">
    <property type="entry name" value="SRAP"/>
</dbReference>
<evidence type="ECO:0000256" key="7">
    <source>
        <dbReference type="ARBA" id="ARBA00023239"/>
    </source>
</evidence>
<keyword evidence="7" id="KW-0456">Lyase</keyword>
<dbReference type="SUPFAM" id="SSF143081">
    <property type="entry name" value="BB1717-like"/>
    <property type="match status" value="1"/>
</dbReference>
<evidence type="ECO:0000256" key="6">
    <source>
        <dbReference type="ARBA" id="ARBA00023125"/>
    </source>
</evidence>
<dbReference type="HOGENOM" id="CLU_035990_6_2_6"/>
<dbReference type="GO" id="GO:0016829">
    <property type="term" value="F:lyase activity"/>
    <property type="evidence" value="ECO:0007669"/>
    <property type="project" value="UniProtKB-KW"/>
</dbReference>
<keyword evidence="2 8" id="KW-0645">Protease</keyword>
<dbReference type="EC" id="3.4.-.-" evidence="8"/>
<dbReference type="STRING" id="314285.KT71_16261"/>
<proteinExistence type="inferred from homology"/>
<dbReference type="Gene3D" id="3.90.1680.10">
    <property type="entry name" value="SOS response associated peptidase-like"/>
    <property type="match status" value="1"/>
</dbReference>
<protein>
    <recommendedName>
        <fullName evidence="8">Abasic site processing protein</fullName>
        <ecNumber evidence="8">3.4.-.-</ecNumber>
    </recommendedName>
</protein>
<keyword evidence="6" id="KW-0238">DNA-binding</keyword>
<reference evidence="9 10" key="2">
    <citation type="journal article" date="2009" name="PLoS ONE">
        <title>The photosynthetic apparatus and its regulation in the aerobic gammaproteobacterium Congregibacter litoralis gen. nov., sp. nov.</title>
        <authorList>
            <person name="Spring S."/>
            <person name="Lunsdorf H."/>
            <person name="Fuchs B.M."/>
            <person name="Tindall B.J."/>
        </authorList>
    </citation>
    <scope>NUCLEOTIDE SEQUENCE [LARGE SCALE GENOMIC DNA]</scope>
    <source>
        <strain evidence="9">KT71</strain>
    </source>
</reference>
<dbReference type="GO" id="GO:0008233">
    <property type="term" value="F:peptidase activity"/>
    <property type="evidence" value="ECO:0007669"/>
    <property type="project" value="UniProtKB-KW"/>
</dbReference>
<sequence>MCGRFNVSSTPGLQALLDSLGVNLVLPPPTFNVAPTESISLLKHDEDGAVVLTSARWWLTPSWSKEVSQKYAMFNARSEGLSKSPAFKKPFASQRGIVPMSAFIEWRGSKGDKQPWLISNQEESLAIAALWDLWFGSVTPGTEEGPLLSCTLVTTAASEQFKPWHSRMPLMLADGDRERWLDNKAAIAADDPVFQPRLREPLHLVPIRGSATILTKSSKMCLNLLYLNYFGVVAHG</sequence>
<dbReference type="RefSeq" id="WP_008295688.1">
    <property type="nucleotide sequence ID" value="NZ_CM002299.1"/>
</dbReference>
<evidence type="ECO:0000256" key="8">
    <source>
        <dbReference type="RuleBase" id="RU364100"/>
    </source>
</evidence>
<dbReference type="eggNOG" id="COG2135">
    <property type="taxonomic scope" value="Bacteria"/>
</dbReference>
<reference evidence="9 10" key="1">
    <citation type="journal article" date="2007" name="Proc. Natl. Acad. Sci. U.S.A.">
        <title>Characterization of a marine gammaproteobacterium capable of aerobic anoxygenic photosynthesis.</title>
        <authorList>
            <person name="Fuchs B.M."/>
            <person name="Spring S."/>
            <person name="Teeling H."/>
            <person name="Quast C."/>
            <person name="Wulf J."/>
            <person name="Schattenhofer M."/>
            <person name="Yan S."/>
            <person name="Ferriera S."/>
            <person name="Johnson J."/>
            <person name="Glockner F.O."/>
            <person name="Amann R."/>
        </authorList>
    </citation>
    <scope>NUCLEOTIDE SEQUENCE [LARGE SCALE GENOMIC DNA]</scope>
    <source>
        <strain evidence="9">KT71</strain>
    </source>
</reference>
<keyword evidence="10" id="KW-1185">Reference proteome</keyword>
<evidence type="ECO:0000256" key="5">
    <source>
        <dbReference type="ARBA" id="ARBA00023124"/>
    </source>
</evidence>
<dbReference type="Pfam" id="PF02586">
    <property type="entry name" value="SRAP"/>
    <property type="match status" value="1"/>
</dbReference>
<evidence type="ECO:0000256" key="4">
    <source>
        <dbReference type="ARBA" id="ARBA00022801"/>
    </source>
</evidence>
<keyword evidence="3" id="KW-0227">DNA damage</keyword>
<dbReference type="GO" id="GO:0003697">
    <property type="term" value="F:single-stranded DNA binding"/>
    <property type="evidence" value="ECO:0007669"/>
    <property type="project" value="InterPro"/>
</dbReference>
<dbReference type="GO" id="GO:0106300">
    <property type="term" value="P:protein-DNA covalent cross-linking repair"/>
    <property type="evidence" value="ECO:0007669"/>
    <property type="project" value="InterPro"/>
</dbReference>
<keyword evidence="5" id="KW-0190">Covalent protein-DNA linkage</keyword>
<accession>A4A3G7</accession>
<evidence type="ECO:0000256" key="1">
    <source>
        <dbReference type="ARBA" id="ARBA00008136"/>
    </source>
</evidence>
<evidence type="ECO:0000256" key="3">
    <source>
        <dbReference type="ARBA" id="ARBA00022763"/>
    </source>
</evidence>
<gene>
    <name evidence="9" type="ORF">KT71_16261</name>
</gene>
<dbReference type="PANTHER" id="PTHR13604:SF0">
    <property type="entry name" value="ABASIC SITE PROCESSING PROTEIN HMCES"/>
    <property type="match status" value="1"/>
</dbReference>
<evidence type="ECO:0000313" key="10">
    <source>
        <dbReference type="Proteomes" id="UP000019205"/>
    </source>
</evidence>
<keyword evidence="4 8" id="KW-0378">Hydrolase</keyword>